<comment type="caution">
    <text evidence="1">The sequence shown here is derived from an EMBL/GenBank/DDBJ whole genome shotgun (WGS) entry which is preliminary data.</text>
</comment>
<dbReference type="EMBL" id="JACNEP010000001">
    <property type="protein sequence ID" value="MBC3764380.1"/>
    <property type="molecule type" value="Genomic_DNA"/>
</dbReference>
<proteinExistence type="predicted"/>
<organism evidence="1 2">
    <name type="scientific">Neptunicella marina</name>
    <dbReference type="NCBI Taxonomy" id="2125989"/>
    <lineage>
        <taxon>Bacteria</taxon>
        <taxon>Pseudomonadati</taxon>
        <taxon>Pseudomonadota</taxon>
        <taxon>Gammaproteobacteria</taxon>
        <taxon>Alteromonadales</taxon>
        <taxon>Alteromonadaceae</taxon>
        <taxon>Neptunicella</taxon>
    </lineage>
</organism>
<evidence type="ECO:0000313" key="2">
    <source>
        <dbReference type="Proteomes" id="UP000601768"/>
    </source>
</evidence>
<dbReference type="Proteomes" id="UP000601768">
    <property type="component" value="Unassembled WGS sequence"/>
</dbReference>
<keyword evidence="2" id="KW-1185">Reference proteome</keyword>
<sequence>MSIVSVLEKIASDAGCNSDDKFNETIQNADIDVTLKQVLLEKNNTQLKDMLDLPVFMASTIATPDDDDDDKDGDDK</sequence>
<reference evidence="1" key="1">
    <citation type="journal article" date="2018" name="Int. J. Syst. Evol. Microbiol.">
        <title>Neptunicella marina gen. nov., sp. nov., isolated from surface seawater.</title>
        <authorList>
            <person name="Liu X."/>
            <person name="Lai Q."/>
            <person name="Du Y."/>
            <person name="Zhang X."/>
            <person name="Liu Z."/>
            <person name="Sun F."/>
            <person name="Shao Z."/>
        </authorList>
    </citation>
    <scope>NUCLEOTIDE SEQUENCE</scope>
    <source>
        <strain evidence="1">S27-2</strain>
    </source>
</reference>
<gene>
    <name evidence="1" type="ORF">H8B19_00700</name>
</gene>
<dbReference type="RefSeq" id="WP_186504857.1">
    <property type="nucleotide sequence ID" value="NZ_JACNEP010000001.1"/>
</dbReference>
<evidence type="ECO:0000313" key="1">
    <source>
        <dbReference type="EMBL" id="MBC3764380.1"/>
    </source>
</evidence>
<name>A0A8J6IJI3_9ALTE</name>
<dbReference type="AlphaFoldDB" id="A0A8J6IJI3"/>
<reference evidence="1" key="2">
    <citation type="submission" date="2020-08" db="EMBL/GenBank/DDBJ databases">
        <authorList>
            <person name="Lai Q."/>
        </authorList>
    </citation>
    <scope>NUCLEOTIDE SEQUENCE</scope>
    <source>
        <strain evidence="1">S27-2</strain>
    </source>
</reference>
<accession>A0A8J6IJI3</accession>
<protein>
    <submittedName>
        <fullName evidence="1">Uncharacterized protein</fullName>
    </submittedName>
</protein>